<keyword evidence="4" id="KW-0812">Transmembrane</keyword>
<dbReference type="InterPro" id="IPR013783">
    <property type="entry name" value="Ig-like_fold"/>
</dbReference>
<dbReference type="GO" id="GO:0005102">
    <property type="term" value="F:signaling receptor binding"/>
    <property type="evidence" value="ECO:0007669"/>
    <property type="project" value="TreeGrafter"/>
</dbReference>
<dbReference type="PROSITE" id="PS50835">
    <property type="entry name" value="IG_LIKE"/>
    <property type="match status" value="2"/>
</dbReference>
<dbReference type="InterPro" id="IPR003598">
    <property type="entry name" value="Ig_sub2"/>
</dbReference>
<evidence type="ECO:0000313" key="8">
    <source>
        <dbReference type="Proteomes" id="UP001228049"/>
    </source>
</evidence>
<dbReference type="SMART" id="SM00409">
    <property type="entry name" value="IG"/>
    <property type="match status" value="2"/>
</dbReference>
<name>A0AAD9BZ28_DISEL</name>
<dbReference type="PANTHER" id="PTHR24100">
    <property type="entry name" value="BUTYROPHILIN"/>
    <property type="match status" value="1"/>
</dbReference>
<organism evidence="7 8">
    <name type="scientific">Dissostichus eleginoides</name>
    <name type="common">Patagonian toothfish</name>
    <name type="synonym">Dissostichus amissus</name>
    <dbReference type="NCBI Taxonomy" id="100907"/>
    <lineage>
        <taxon>Eukaryota</taxon>
        <taxon>Metazoa</taxon>
        <taxon>Chordata</taxon>
        <taxon>Craniata</taxon>
        <taxon>Vertebrata</taxon>
        <taxon>Euteleostomi</taxon>
        <taxon>Actinopterygii</taxon>
        <taxon>Neopterygii</taxon>
        <taxon>Teleostei</taxon>
        <taxon>Neoteleostei</taxon>
        <taxon>Acanthomorphata</taxon>
        <taxon>Eupercaria</taxon>
        <taxon>Perciformes</taxon>
        <taxon>Notothenioidei</taxon>
        <taxon>Nototheniidae</taxon>
        <taxon>Dissostichus</taxon>
    </lineage>
</organism>
<feature type="signal peptide" evidence="5">
    <location>
        <begin position="1"/>
        <end position="22"/>
    </location>
</feature>
<keyword evidence="5" id="KW-0732">Signal</keyword>
<dbReference type="Pfam" id="PF07686">
    <property type="entry name" value="V-set"/>
    <property type="match status" value="2"/>
</dbReference>
<dbReference type="GO" id="GO:0009897">
    <property type="term" value="C:external side of plasma membrane"/>
    <property type="evidence" value="ECO:0007669"/>
    <property type="project" value="TreeGrafter"/>
</dbReference>
<feature type="domain" description="Ig-like" evidence="6">
    <location>
        <begin position="30"/>
        <end position="127"/>
    </location>
</feature>
<sequence length="288" mass="31681">MATLTSAQHVFMFLWIIGSVAAGDLKAKPGKDVTLPCNNPTGSAVTKLVWSRPGLKDKYVFFFRDNRSYETNQDPRYHGRVELKDLQMKNGVASVVLKNVDIDDSGTYECEVTISSISLPVQSINLTVSKEDSEDSVEVRANAGENVTLQCNSSTDAAITKIKWDRPDLKGLSVFFFRDNKLHEIYQNLRYRGRVERKDPEMKNGNASVLLKNVTVNDTGMYQCWVTTPNMPGKLLRSVHLIVSERPPKVPSSKVGLGVALGLVCPLVGVAGFALGRHVGLKSKSGPL</sequence>
<dbReference type="SMART" id="SM00408">
    <property type="entry name" value="IGc2"/>
    <property type="match status" value="2"/>
</dbReference>
<feature type="domain" description="Ig-like" evidence="6">
    <location>
        <begin position="144"/>
        <end position="240"/>
    </location>
</feature>
<evidence type="ECO:0000256" key="1">
    <source>
        <dbReference type="ARBA" id="ARBA00004370"/>
    </source>
</evidence>
<accession>A0AAD9BZ28</accession>
<evidence type="ECO:0000256" key="4">
    <source>
        <dbReference type="SAM" id="Phobius"/>
    </source>
</evidence>
<dbReference type="Gene3D" id="2.60.40.10">
    <property type="entry name" value="Immunoglobulins"/>
    <property type="match status" value="2"/>
</dbReference>
<feature type="chain" id="PRO_5041960832" evidence="5">
    <location>
        <begin position="23"/>
        <end position="288"/>
    </location>
</feature>
<dbReference type="EMBL" id="JASDAP010000016">
    <property type="protein sequence ID" value="KAK1890474.1"/>
    <property type="molecule type" value="Genomic_DNA"/>
</dbReference>
<comment type="subcellular location">
    <subcellularLocation>
        <location evidence="1">Membrane</location>
    </subcellularLocation>
</comment>
<dbReference type="SUPFAM" id="SSF48726">
    <property type="entry name" value="Immunoglobulin"/>
    <property type="match status" value="2"/>
</dbReference>
<dbReference type="AlphaFoldDB" id="A0AAD9BZ28"/>
<keyword evidence="3" id="KW-0393">Immunoglobulin domain</keyword>
<dbReference type="InterPro" id="IPR007110">
    <property type="entry name" value="Ig-like_dom"/>
</dbReference>
<protein>
    <submittedName>
        <fullName evidence="7">Junctional adhesion molecule-like</fullName>
    </submittedName>
</protein>
<gene>
    <name evidence="7" type="ORF">KUDE01_015145</name>
</gene>
<feature type="transmembrane region" description="Helical" evidence="4">
    <location>
        <begin position="255"/>
        <end position="275"/>
    </location>
</feature>
<dbReference type="GO" id="GO:0001817">
    <property type="term" value="P:regulation of cytokine production"/>
    <property type="evidence" value="ECO:0007669"/>
    <property type="project" value="TreeGrafter"/>
</dbReference>
<dbReference type="InterPro" id="IPR013106">
    <property type="entry name" value="Ig_V-set"/>
</dbReference>
<dbReference type="GO" id="GO:0050852">
    <property type="term" value="P:T cell receptor signaling pathway"/>
    <property type="evidence" value="ECO:0007669"/>
    <property type="project" value="TreeGrafter"/>
</dbReference>
<evidence type="ECO:0000256" key="3">
    <source>
        <dbReference type="ARBA" id="ARBA00023319"/>
    </source>
</evidence>
<proteinExistence type="predicted"/>
<evidence type="ECO:0000259" key="6">
    <source>
        <dbReference type="PROSITE" id="PS50835"/>
    </source>
</evidence>
<dbReference type="InterPro" id="IPR003599">
    <property type="entry name" value="Ig_sub"/>
</dbReference>
<evidence type="ECO:0000313" key="7">
    <source>
        <dbReference type="EMBL" id="KAK1890474.1"/>
    </source>
</evidence>
<keyword evidence="4" id="KW-1133">Transmembrane helix</keyword>
<dbReference type="Proteomes" id="UP001228049">
    <property type="component" value="Unassembled WGS sequence"/>
</dbReference>
<comment type="caution">
    <text evidence="7">The sequence shown here is derived from an EMBL/GenBank/DDBJ whole genome shotgun (WGS) entry which is preliminary data.</text>
</comment>
<dbReference type="PANTHER" id="PTHR24100:SF151">
    <property type="entry name" value="ICOS LIGAND"/>
    <property type="match status" value="1"/>
</dbReference>
<evidence type="ECO:0000256" key="2">
    <source>
        <dbReference type="ARBA" id="ARBA00023136"/>
    </source>
</evidence>
<reference evidence="7" key="1">
    <citation type="submission" date="2023-04" db="EMBL/GenBank/DDBJ databases">
        <title>Chromosome-level genome of Chaenocephalus aceratus.</title>
        <authorList>
            <person name="Park H."/>
        </authorList>
    </citation>
    <scope>NUCLEOTIDE SEQUENCE</scope>
    <source>
        <strain evidence="7">DE</strain>
        <tissue evidence="7">Muscle</tissue>
    </source>
</reference>
<keyword evidence="2 4" id="KW-0472">Membrane</keyword>
<dbReference type="SMART" id="SM00406">
    <property type="entry name" value="IGv"/>
    <property type="match status" value="2"/>
</dbReference>
<dbReference type="InterPro" id="IPR050504">
    <property type="entry name" value="IgSF_BTN/MOG"/>
</dbReference>
<keyword evidence="8" id="KW-1185">Reference proteome</keyword>
<evidence type="ECO:0000256" key="5">
    <source>
        <dbReference type="SAM" id="SignalP"/>
    </source>
</evidence>
<dbReference type="InterPro" id="IPR036179">
    <property type="entry name" value="Ig-like_dom_sf"/>
</dbReference>